<organism evidence="1 2">
    <name type="scientific">Roseinatronobacter thiooxidans</name>
    <dbReference type="NCBI Taxonomy" id="121821"/>
    <lineage>
        <taxon>Bacteria</taxon>
        <taxon>Pseudomonadati</taxon>
        <taxon>Pseudomonadota</taxon>
        <taxon>Alphaproteobacteria</taxon>
        <taxon>Rhodobacterales</taxon>
        <taxon>Paracoccaceae</taxon>
        <taxon>Roseinatronobacter</taxon>
    </lineage>
</organism>
<feature type="non-terminal residue" evidence="1">
    <location>
        <position position="62"/>
    </location>
</feature>
<keyword evidence="2" id="KW-1185">Reference proteome</keyword>
<dbReference type="EMBL" id="QKZQ01000043">
    <property type="protein sequence ID" value="PZX36169.1"/>
    <property type="molecule type" value="Genomic_DNA"/>
</dbReference>
<protein>
    <submittedName>
        <fullName evidence="1">Uncharacterized protein</fullName>
    </submittedName>
</protein>
<dbReference type="AlphaFoldDB" id="A0A2W7Q5I9"/>
<sequence>MDALEEERLGLEGRLAALPDPEPVAIHPGLAESYARKVADLAAALNAPEARAQAADLLRGLI</sequence>
<comment type="caution">
    <text evidence="1">The sequence shown here is derived from an EMBL/GenBank/DDBJ whole genome shotgun (WGS) entry which is preliminary data.</text>
</comment>
<proteinExistence type="predicted"/>
<evidence type="ECO:0000313" key="1">
    <source>
        <dbReference type="EMBL" id="PZX36169.1"/>
    </source>
</evidence>
<dbReference type="Proteomes" id="UP000249364">
    <property type="component" value="Unassembled WGS sequence"/>
</dbReference>
<accession>A0A2W7Q5I9</accession>
<gene>
    <name evidence="1" type="ORF">LY56_03565</name>
</gene>
<name>A0A2W7Q5I9_9RHOB</name>
<reference evidence="1 2" key="1">
    <citation type="submission" date="2018-06" db="EMBL/GenBank/DDBJ databases">
        <title>Genomic Encyclopedia of Archaeal and Bacterial Type Strains, Phase II (KMG-II): from individual species to whole genera.</title>
        <authorList>
            <person name="Goeker M."/>
        </authorList>
    </citation>
    <scope>NUCLEOTIDE SEQUENCE [LARGE SCALE GENOMIC DNA]</scope>
    <source>
        <strain evidence="1 2">DSM 13087</strain>
    </source>
</reference>
<evidence type="ECO:0000313" key="2">
    <source>
        <dbReference type="Proteomes" id="UP000249364"/>
    </source>
</evidence>